<protein>
    <submittedName>
        <fullName evidence="1">Uncharacterized protein</fullName>
    </submittedName>
</protein>
<gene>
    <name evidence="1" type="ORF">CGI_10024199</name>
</gene>
<sequence length="76" mass="8356">MGIFDLKLLTVKSGEYSDISDFDDSDETLVKASQDAETNTAESGEQKTPRCLAFLSDVELKNLKESAIPVNTRNKS</sequence>
<accession>K1R4X3</accession>
<name>K1R4X3_MAGGI</name>
<dbReference type="AlphaFoldDB" id="K1R4X3"/>
<organism evidence="1">
    <name type="scientific">Magallana gigas</name>
    <name type="common">Pacific oyster</name>
    <name type="synonym">Crassostrea gigas</name>
    <dbReference type="NCBI Taxonomy" id="29159"/>
    <lineage>
        <taxon>Eukaryota</taxon>
        <taxon>Metazoa</taxon>
        <taxon>Spiralia</taxon>
        <taxon>Lophotrochozoa</taxon>
        <taxon>Mollusca</taxon>
        <taxon>Bivalvia</taxon>
        <taxon>Autobranchia</taxon>
        <taxon>Pteriomorphia</taxon>
        <taxon>Ostreida</taxon>
        <taxon>Ostreoidea</taxon>
        <taxon>Ostreidae</taxon>
        <taxon>Magallana</taxon>
    </lineage>
</organism>
<proteinExistence type="predicted"/>
<dbReference type="HOGENOM" id="CLU_2656882_0_0_1"/>
<reference evidence="1" key="1">
    <citation type="journal article" date="2012" name="Nature">
        <title>The oyster genome reveals stress adaptation and complexity of shell formation.</title>
        <authorList>
            <person name="Zhang G."/>
            <person name="Fang X."/>
            <person name="Guo X."/>
            <person name="Li L."/>
            <person name="Luo R."/>
            <person name="Xu F."/>
            <person name="Yang P."/>
            <person name="Zhang L."/>
            <person name="Wang X."/>
            <person name="Qi H."/>
            <person name="Xiong Z."/>
            <person name="Que H."/>
            <person name="Xie Y."/>
            <person name="Holland P.W."/>
            <person name="Paps J."/>
            <person name="Zhu Y."/>
            <person name="Wu F."/>
            <person name="Chen Y."/>
            <person name="Wang J."/>
            <person name="Peng C."/>
            <person name="Meng J."/>
            <person name="Yang L."/>
            <person name="Liu J."/>
            <person name="Wen B."/>
            <person name="Zhang N."/>
            <person name="Huang Z."/>
            <person name="Zhu Q."/>
            <person name="Feng Y."/>
            <person name="Mount A."/>
            <person name="Hedgecock D."/>
            <person name="Xu Z."/>
            <person name="Liu Y."/>
            <person name="Domazet-Loso T."/>
            <person name="Du Y."/>
            <person name="Sun X."/>
            <person name="Zhang S."/>
            <person name="Liu B."/>
            <person name="Cheng P."/>
            <person name="Jiang X."/>
            <person name="Li J."/>
            <person name="Fan D."/>
            <person name="Wang W."/>
            <person name="Fu W."/>
            <person name="Wang T."/>
            <person name="Wang B."/>
            <person name="Zhang J."/>
            <person name="Peng Z."/>
            <person name="Li Y."/>
            <person name="Li N."/>
            <person name="Wang J."/>
            <person name="Chen M."/>
            <person name="He Y."/>
            <person name="Tan F."/>
            <person name="Song X."/>
            <person name="Zheng Q."/>
            <person name="Huang R."/>
            <person name="Yang H."/>
            <person name="Du X."/>
            <person name="Chen L."/>
            <person name="Yang M."/>
            <person name="Gaffney P.M."/>
            <person name="Wang S."/>
            <person name="Luo L."/>
            <person name="She Z."/>
            <person name="Ming Y."/>
            <person name="Huang W."/>
            <person name="Zhang S."/>
            <person name="Huang B."/>
            <person name="Zhang Y."/>
            <person name="Qu T."/>
            <person name="Ni P."/>
            <person name="Miao G."/>
            <person name="Wang J."/>
            <person name="Wang Q."/>
            <person name="Steinberg C.E."/>
            <person name="Wang H."/>
            <person name="Li N."/>
            <person name="Qian L."/>
            <person name="Zhang G."/>
            <person name="Li Y."/>
            <person name="Yang H."/>
            <person name="Liu X."/>
            <person name="Wang J."/>
            <person name="Yin Y."/>
            <person name="Wang J."/>
        </authorList>
    </citation>
    <scope>NUCLEOTIDE SEQUENCE [LARGE SCALE GENOMIC DNA]</scope>
    <source>
        <strain evidence="1">05x7-T-G4-1.051#20</strain>
    </source>
</reference>
<evidence type="ECO:0000313" key="1">
    <source>
        <dbReference type="EMBL" id="EKC36270.1"/>
    </source>
</evidence>
<dbReference type="EMBL" id="JH817566">
    <property type="protein sequence ID" value="EKC36270.1"/>
    <property type="molecule type" value="Genomic_DNA"/>
</dbReference>
<dbReference type="InParanoid" id="K1R4X3"/>